<dbReference type="AlphaFoldDB" id="A0A4V5PU93"/>
<comment type="caution">
    <text evidence="1">The sequence shown here is derived from an EMBL/GenBank/DDBJ whole genome shotgun (WGS) entry which is preliminary data.</text>
</comment>
<evidence type="ECO:0000313" key="1">
    <source>
        <dbReference type="EMBL" id="TKD53158.1"/>
    </source>
</evidence>
<dbReference type="EMBL" id="SWKR01000001">
    <property type="protein sequence ID" value="TKD53158.1"/>
    <property type="molecule type" value="Genomic_DNA"/>
</dbReference>
<name>A0A4V5PU93_9SPHN</name>
<gene>
    <name evidence="1" type="ORF">FBR43_02145</name>
</gene>
<dbReference type="Gene3D" id="3.20.20.370">
    <property type="entry name" value="Glycoside hydrolase/deacetylase"/>
    <property type="match status" value="1"/>
</dbReference>
<dbReference type="SUPFAM" id="SSF88713">
    <property type="entry name" value="Glycoside hydrolase/deacetylase"/>
    <property type="match status" value="1"/>
</dbReference>
<evidence type="ECO:0000313" key="2">
    <source>
        <dbReference type="Proteomes" id="UP000309138"/>
    </source>
</evidence>
<keyword evidence="2" id="KW-1185">Reference proteome</keyword>
<dbReference type="Proteomes" id="UP000309138">
    <property type="component" value="Unassembled WGS sequence"/>
</dbReference>
<reference evidence="1 2" key="1">
    <citation type="submission" date="2019-04" db="EMBL/GenBank/DDBJ databases">
        <authorList>
            <person name="Yang Y."/>
            <person name="Wei D."/>
        </authorList>
    </citation>
    <scope>NUCLEOTIDE SEQUENCE [LARGE SCALE GENOMIC DNA]</scope>
    <source>
        <strain evidence="1 2">L-1-4w-11</strain>
    </source>
</reference>
<dbReference type="RefSeq" id="WP_136941577.1">
    <property type="nucleotide sequence ID" value="NZ_SWKR01000001.1"/>
</dbReference>
<dbReference type="InterPro" id="IPR011330">
    <property type="entry name" value="Glyco_hydro/deAcase_b/a-brl"/>
</dbReference>
<dbReference type="OrthoDB" id="7419255at2"/>
<protein>
    <submittedName>
        <fullName evidence="1">Polysaccharide deacetylase</fullName>
    </submittedName>
</protein>
<organism evidence="1 2">
    <name type="scientific">Sphingomonas baiyangensis</name>
    <dbReference type="NCBI Taxonomy" id="2572576"/>
    <lineage>
        <taxon>Bacteria</taxon>
        <taxon>Pseudomonadati</taxon>
        <taxon>Pseudomonadota</taxon>
        <taxon>Alphaproteobacteria</taxon>
        <taxon>Sphingomonadales</taxon>
        <taxon>Sphingomonadaceae</taxon>
        <taxon>Sphingomonas</taxon>
    </lineage>
</organism>
<dbReference type="GO" id="GO:0005975">
    <property type="term" value="P:carbohydrate metabolic process"/>
    <property type="evidence" value="ECO:0007669"/>
    <property type="project" value="InterPro"/>
</dbReference>
<sequence>MPHAFVTIDTELMWRHHAAGLPPAEQIARSIDPAGVGVAFQLGLLAEHGLKACFFVDPMPALAYGLDVVKRIVAPILDAGQEVQLHLHPNWAGARAGDGGAGHARFELCDYGAAEQRDLIEGAADLLTAAGVPQPIAFRSGSYAANDDTLAALTSLGFVYDSSHNGSEAPWPSGIGLPARAIAPVVRGGLIECPVTLIEALPGRLRHFQICALSAAEMRAALDHAIRRDHAAVTIVGHGFELANRAGTRANAVHVRRFVALCQMLSDRADALPTAWYRDRPALPLGQGDAPLGPSLLRTRLREAEQLWSNLVAERAA</sequence>
<proteinExistence type="predicted"/>
<accession>A0A4V5PU93</accession>